<gene>
    <name evidence="3" type="ORF">B5807_10120</name>
</gene>
<evidence type="ECO:0000256" key="1">
    <source>
        <dbReference type="ARBA" id="ARBA00004123"/>
    </source>
</evidence>
<dbReference type="InParanoid" id="A0A1Y2LNL9"/>
<dbReference type="GO" id="GO:0005634">
    <property type="term" value="C:nucleus"/>
    <property type="evidence" value="ECO:0007669"/>
    <property type="project" value="UniProtKB-SubCell"/>
</dbReference>
<dbReference type="STRING" id="105696.A0A1Y2LNL9"/>
<evidence type="ECO:0000313" key="3">
    <source>
        <dbReference type="EMBL" id="OSS45330.1"/>
    </source>
</evidence>
<dbReference type="CDD" id="cd12148">
    <property type="entry name" value="fungal_TF_MHR"/>
    <property type="match status" value="1"/>
</dbReference>
<dbReference type="PANTHER" id="PTHR31001:SF90">
    <property type="entry name" value="CENTROMERE DNA-BINDING PROTEIN COMPLEX CBF3 SUBUNIT B"/>
    <property type="match status" value="1"/>
</dbReference>
<keyword evidence="4" id="KW-1185">Reference proteome</keyword>
<sequence>MTQATHEYLIQDETSSTVNAVFECSKQATFDLLETLLPDGRQISQLVEYILGKSNSQFVLLSAASRIAQSLGLHRLTANNISGSVRQRRRIEAGRRVFNQLCTQDWFQIPFSESYSLNPNFNTSEKPINCNDDDLERQPRSAPTQTSYCNYRHEIAALMPKLLDESSQCNTLFTKYEQVLNYDEKMRKLATALMPAFLSTSAPINAEWPVWISWGRRSLAICASHKIIVIHRRFLGLSFTNSEFSFTRRTCVAAAKTILKEALSASDQDGPILWIEQGFSVAAGIVLCLDIAHREPNQQDLEHHATLIARTISYLKSFGSSKIASRGADLLWTLQKEVKEGAFRGLGKKRREVTRIGAARLPKQARTSCGTPDISILQCASSPMSRPFESINETSYTDAWEGYYYPYPIDITLGPQELFDNLLSFQI</sequence>
<dbReference type="AlphaFoldDB" id="A0A1Y2LNL9"/>
<accession>A0A1Y2LNL9</accession>
<dbReference type="OMA" id="THEYLIQ"/>
<evidence type="ECO:0000313" key="4">
    <source>
        <dbReference type="Proteomes" id="UP000193240"/>
    </source>
</evidence>
<dbReference type="InterPro" id="IPR050613">
    <property type="entry name" value="Sec_Metabolite_Reg"/>
</dbReference>
<protein>
    <recommendedName>
        <fullName evidence="5">Transcription factor domain-containing protein</fullName>
    </recommendedName>
</protein>
<name>A0A1Y2LNL9_EPING</name>
<evidence type="ECO:0008006" key="5">
    <source>
        <dbReference type="Google" id="ProtNLM"/>
    </source>
</evidence>
<organism evidence="3 4">
    <name type="scientific">Epicoccum nigrum</name>
    <name type="common">Soil fungus</name>
    <name type="synonym">Epicoccum purpurascens</name>
    <dbReference type="NCBI Taxonomy" id="105696"/>
    <lineage>
        <taxon>Eukaryota</taxon>
        <taxon>Fungi</taxon>
        <taxon>Dikarya</taxon>
        <taxon>Ascomycota</taxon>
        <taxon>Pezizomycotina</taxon>
        <taxon>Dothideomycetes</taxon>
        <taxon>Pleosporomycetidae</taxon>
        <taxon>Pleosporales</taxon>
        <taxon>Pleosporineae</taxon>
        <taxon>Didymellaceae</taxon>
        <taxon>Epicoccum</taxon>
    </lineage>
</organism>
<comment type="subcellular location">
    <subcellularLocation>
        <location evidence="1">Nucleus</location>
    </subcellularLocation>
</comment>
<dbReference type="PANTHER" id="PTHR31001">
    <property type="entry name" value="UNCHARACTERIZED TRANSCRIPTIONAL REGULATORY PROTEIN"/>
    <property type="match status" value="1"/>
</dbReference>
<keyword evidence="2" id="KW-0539">Nucleus</keyword>
<proteinExistence type="predicted"/>
<dbReference type="EMBL" id="KZ107854">
    <property type="protein sequence ID" value="OSS45330.1"/>
    <property type="molecule type" value="Genomic_DNA"/>
</dbReference>
<dbReference type="Proteomes" id="UP000193240">
    <property type="component" value="Unassembled WGS sequence"/>
</dbReference>
<reference evidence="3 4" key="1">
    <citation type="journal article" date="2017" name="Genome Announc.">
        <title>Genome sequence of the saprophytic ascomycete Epicoccum nigrum ICMP 19927 strain isolated from New Zealand.</title>
        <authorList>
            <person name="Fokin M."/>
            <person name="Fleetwood D."/>
            <person name="Weir B.S."/>
            <person name="Villas-Boas S.G."/>
        </authorList>
    </citation>
    <scope>NUCLEOTIDE SEQUENCE [LARGE SCALE GENOMIC DNA]</scope>
    <source>
        <strain evidence="3 4">ICMP 19927</strain>
    </source>
</reference>
<evidence type="ECO:0000256" key="2">
    <source>
        <dbReference type="ARBA" id="ARBA00023242"/>
    </source>
</evidence>